<dbReference type="GO" id="GO:0005524">
    <property type="term" value="F:ATP binding"/>
    <property type="evidence" value="ECO:0007669"/>
    <property type="project" value="UniProtKB-UniRule"/>
</dbReference>
<name>A0A7K5W7F3_9SYLV</name>
<organism evidence="18 19">
    <name type="scientific">Hylia prasina</name>
    <name type="common">green hylia</name>
    <dbReference type="NCBI Taxonomy" id="208073"/>
    <lineage>
        <taxon>Eukaryota</taxon>
        <taxon>Metazoa</taxon>
        <taxon>Chordata</taxon>
        <taxon>Craniata</taxon>
        <taxon>Vertebrata</taxon>
        <taxon>Euteleostomi</taxon>
        <taxon>Archelosauria</taxon>
        <taxon>Archosauria</taxon>
        <taxon>Dinosauria</taxon>
        <taxon>Saurischia</taxon>
        <taxon>Theropoda</taxon>
        <taxon>Coelurosauria</taxon>
        <taxon>Aves</taxon>
        <taxon>Neognathae</taxon>
        <taxon>Neoaves</taxon>
        <taxon>Telluraves</taxon>
        <taxon>Australaves</taxon>
        <taxon>Passeriformes</taxon>
        <taxon>Sylvioidea</taxon>
        <taxon>Sylviidae</taxon>
        <taxon>Acrocephalinae</taxon>
        <taxon>Hylia</taxon>
    </lineage>
</organism>
<evidence type="ECO:0000256" key="6">
    <source>
        <dbReference type="ARBA" id="ARBA00022723"/>
    </source>
</evidence>
<evidence type="ECO:0000256" key="16">
    <source>
        <dbReference type="SAM" id="MobiDB-lite"/>
    </source>
</evidence>
<evidence type="ECO:0000256" key="4">
    <source>
        <dbReference type="ARBA" id="ARBA00022527"/>
    </source>
</evidence>
<evidence type="ECO:0000313" key="18">
    <source>
        <dbReference type="EMBL" id="NWU37177.1"/>
    </source>
</evidence>
<dbReference type="EMBL" id="VYXD01005508">
    <property type="protein sequence ID" value="NWU37177.1"/>
    <property type="molecule type" value="Genomic_DNA"/>
</dbReference>
<accession>A0A7K5W7F3</accession>
<evidence type="ECO:0000313" key="19">
    <source>
        <dbReference type="Proteomes" id="UP000557268"/>
    </source>
</evidence>
<comment type="similarity">
    <text evidence="2">Belongs to the protein kinase superfamily. CAMK Ser/Thr protein kinase family.</text>
</comment>
<evidence type="ECO:0000256" key="9">
    <source>
        <dbReference type="ARBA" id="ARBA00022840"/>
    </source>
</evidence>
<feature type="region of interest" description="Disordered" evidence="16">
    <location>
        <begin position="1"/>
        <end position="21"/>
    </location>
</feature>
<proteinExistence type="inferred from homology"/>
<dbReference type="PANTHER" id="PTHR24349">
    <property type="entry name" value="SERINE/THREONINE-PROTEIN KINASE"/>
    <property type="match status" value="1"/>
</dbReference>
<gene>
    <name evidence="18" type="primary">Mknk2</name>
    <name evidence="18" type="ORF">HYLPRA_R03669</name>
</gene>
<feature type="non-terminal residue" evidence="18">
    <location>
        <position position="1"/>
    </location>
</feature>
<dbReference type="PROSITE" id="PS00107">
    <property type="entry name" value="PROTEIN_KINASE_ATP"/>
    <property type="match status" value="1"/>
</dbReference>
<dbReference type="InterPro" id="IPR000719">
    <property type="entry name" value="Prot_kinase_dom"/>
</dbReference>
<evidence type="ECO:0000259" key="17">
    <source>
        <dbReference type="PROSITE" id="PS50011"/>
    </source>
</evidence>
<dbReference type="Proteomes" id="UP000557268">
    <property type="component" value="Unassembled WGS sequence"/>
</dbReference>
<dbReference type="InterPro" id="IPR008271">
    <property type="entry name" value="Ser/Thr_kinase_AS"/>
</dbReference>
<keyword evidence="9 14" id="KW-0067">ATP-binding</keyword>
<dbReference type="InterPro" id="IPR050205">
    <property type="entry name" value="CDPK_Ser/Thr_kinases"/>
</dbReference>
<keyword evidence="5" id="KW-0808">Transferase</keyword>
<comment type="catalytic activity">
    <reaction evidence="13">
        <text>L-seryl-[protein] + ATP = O-phospho-L-seryl-[protein] + ADP + H(+)</text>
        <dbReference type="Rhea" id="RHEA:17989"/>
        <dbReference type="Rhea" id="RHEA-COMP:9863"/>
        <dbReference type="Rhea" id="RHEA-COMP:11604"/>
        <dbReference type="ChEBI" id="CHEBI:15378"/>
        <dbReference type="ChEBI" id="CHEBI:29999"/>
        <dbReference type="ChEBI" id="CHEBI:30616"/>
        <dbReference type="ChEBI" id="CHEBI:83421"/>
        <dbReference type="ChEBI" id="CHEBI:456216"/>
        <dbReference type="EC" id="2.7.11.1"/>
    </reaction>
</comment>
<feature type="non-terminal residue" evidence="18">
    <location>
        <position position="400"/>
    </location>
</feature>
<evidence type="ECO:0000256" key="12">
    <source>
        <dbReference type="ARBA" id="ARBA00047899"/>
    </source>
</evidence>
<evidence type="ECO:0000256" key="13">
    <source>
        <dbReference type="ARBA" id="ARBA00048679"/>
    </source>
</evidence>
<dbReference type="PROSITE" id="PS00108">
    <property type="entry name" value="PROTEIN_KINASE_ST"/>
    <property type="match status" value="1"/>
</dbReference>
<dbReference type="SUPFAM" id="SSF56112">
    <property type="entry name" value="Protein kinase-like (PK-like)"/>
    <property type="match status" value="1"/>
</dbReference>
<dbReference type="GO" id="GO:0004674">
    <property type="term" value="F:protein serine/threonine kinase activity"/>
    <property type="evidence" value="ECO:0007669"/>
    <property type="project" value="UniProtKB-KW"/>
</dbReference>
<dbReference type="GO" id="GO:0006417">
    <property type="term" value="P:regulation of translation"/>
    <property type="evidence" value="ECO:0007669"/>
    <property type="project" value="UniProtKB-KW"/>
</dbReference>
<keyword evidence="6" id="KW-0479">Metal-binding</keyword>
<evidence type="ECO:0000256" key="14">
    <source>
        <dbReference type="PROSITE-ProRule" id="PRU10141"/>
    </source>
</evidence>
<evidence type="ECO:0000256" key="7">
    <source>
        <dbReference type="ARBA" id="ARBA00022741"/>
    </source>
</evidence>
<evidence type="ECO:0000256" key="15">
    <source>
        <dbReference type="RuleBase" id="RU000304"/>
    </source>
</evidence>
<dbReference type="Pfam" id="PF00069">
    <property type="entry name" value="Pkinase"/>
    <property type="match status" value="1"/>
</dbReference>
<dbReference type="FunFam" id="3.30.200.20:FF:000093">
    <property type="entry name" value="Putative map kinase-interacting serine/threonine-protein kinase 1"/>
    <property type="match status" value="1"/>
</dbReference>
<evidence type="ECO:0000256" key="11">
    <source>
        <dbReference type="ARBA" id="ARBA00022845"/>
    </source>
</evidence>
<reference evidence="18 19" key="1">
    <citation type="submission" date="2019-09" db="EMBL/GenBank/DDBJ databases">
        <title>Bird 10,000 Genomes (B10K) Project - Family phase.</title>
        <authorList>
            <person name="Zhang G."/>
        </authorList>
    </citation>
    <scope>NUCLEOTIDE SEQUENCE [LARGE SCALE GENOMIC DNA]</scope>
    <source>
        <strain evidence="18">B10K-DU-001-70</strain>
        <tissue evidence="18">Muscle</tissue>
    </source>
</reference>
<feature type="binding site" evidence="14">
    <location>
        <position position="67"/>
    </location>
    <ligand>
        <name>ATP</name>
        <dbReference type="ChEBI" id="CHEBI:30616"/>
    </ligand>
</feature>
<comment type="cofactor">
    <cofactor evidence="1">
        <name>Mg(2+)</name>
        <dbReference type="ChEBI" id="CHEBI:18420"/>
    </cofactor>
</comment>
<dbReference type="SMART" id="SM00220">
    <property type="entry name" value="S_TKc"/>
    <property type="match status" value="1"/>
</dbReference>
<keyword evidence="10" id="KW-0460">Magnesium</keyword>
<dbReference type="InterPro" id="IPR011009">
    <property type="entry name" value="Kinase-like_dom_sf"/>
</dbReference>
<keyword evidence="19" id="KW-1185">Reference proteome</keyword>
<keyword evidence="7 14" id="KW-0547">Nucleotide-binding</keyword>
<dbReference type="FunFam" id="1.10.510.10:FF:000119">
    <property type="entry name" value="Putative map kinase-interacting serine/threonine-protein kinase 1"/>
    <property type="match status" value="1"/>
</dbReference>
<evidence type="ECO:0000256" key="1">
    <source>
        <dbReference type="ARBA" id="ARBA00001946"/>
    </source>
</evidence>
<evidence type="ECO:0000256" key="3">
    <source>
        <dbReference type="ARBA" id="ARBA00012513"/>
    </source>
</evidence>
<dbReference type="GO" id="GO:0046872">
    <property type="term" value="F:metal ion binding"/>
    <property type="evidence" value="ECO:0007669"/>
    <property type="project" value="UniProtKB-KW"/>
</dbReference>
<feature type="domain" description="Protein kinase" evidence="17">
    <location>
        <begin position="1"/>
        <end position="299"/>
    </location>
</feature>
<dbReference type="PROSITE" id="PS50011">
    <property type="entry name" value="PROTEIN_KINASE_DOM"/>
    <property type="match status" value="1"/>
</dbReference>
<dbReference type="Gene3D" id="1.10.510.10">
    <property type="entry name" value="Transferase(Phosphotransferase) domain 1"/>
    <property type="match status" value="1"/>
</dbReference>
<dbReference type="AlphaFoldDB" id="A0A7K5W7F3"/>
<keyword evidence="8 18" id="KW-0418">Kinase</keyword>
<sequence length="400" mass="44552">DMPSSQPIDIPDAKKRNKKKKRCRATDSFSGRFEDVYQLQEEVLGEGAHARVQSCVNLITNKEYAVKIIEKRLGHIRSRVFREVEMLYQCQGHRGGSILTHIHRRRHFNELEASVVVQDIASALHFLHNKGIAHRDLKPENILCESPDQVSPVKICDFDLGSGIKLNGDCSPISTPELLTPCGSAEYMAPEVVEAFNEEASIYDKRCDLWSLGVILYIMLSGYPPFVGHCGSDCGWDRGEACHTCQNMLFESIQEGKYEFPDKDWAHISFGAKDLISKLLVRDAKKRLSAAQVLEHPWVQGVSVDVPSPLFVPKNSSAKELTSFAAEAIAVNRQLTRHDEDEEEEAEARPTIIKATSRAMQLSPPSESKLAKRRQKSSLAKAVASGQHLVAPLVLVADQA</sequence>
<evidence type="ECO:0000256" key="10">
    <source>
        <dbReference type="ARBA" id="ARBA00022842"/>
    </source>
</evidence>
<protein>
    <recommendedName>
        <fullName evidence="3">non-specific serine/threonine protein kinase</fullName>
        <ecNumber evidence="3">2.7.11.1</ecNumber>
    </recommendedName>
</protein>
<keyword evidence="11" id="KW-0810">Translation regulation</keyword>
<dbReference type="Gene3D" id="3.30.200.20">
    <property type="entry name" value="Phosphorylase Kinase, domain 1"/>
    <property type="match status" value="1"/>
</dbReference>
<dbReference type="InterPro" id="IPR017441">
    <property type="entry name" value="Protein_kinase_ATP_BS"/>
</dbReference>
<dbReference type="EC" id="2.7.11.1" evidence="3"/>
<comment type="caution">
    <text evidence="18">The sequence shown here is derived from an EMBL/GenBank/DDBJ whole genome shotgun (WGS) entry which is preliminary data.</text>
</comment>
<comment type="catalytic activity">
    <reaction evidence="12">
        <text>L-threonyl-[protein] + ATP = O-phospho-L-threonyl-[protein] + ADP + H(+)</text>
        <dbReference type="Rhea" id="RHEA:46608"/>
        <dbReference type="Rhea" id="RHEA-COMP:11060"/>
        <dbReference type="Rhea" id="RHEA-COMP:11605"/>
        <dbReference type="ChEBI" id="CHEBI:15378"/>
        <dbReference type="ChEBI" id="CHEBI:30013"/>
        <dbReference type="ChEBI" id="CHEBI:30616"/>
        <dbReference type="ChEBI" id="CHEBI:61977"/>
        <dbReference type="ChEBI" id="CHEBI:456216"/>
        <dbReference type="EC" id="2.7.11.1"/>
    </reaction>
</comment>
<evidence type="ECO:0000256" key="8">
    <source>
        <dbReference type="ARBA" id="ARBA00022777"/>
    </source>
</evidence>
<keyword evidence="4 15" id="KW-0723">Serine/threonine-protein kinase</keyword>
<evidence type="ECO:0000256" key="2">
    <source>
        <dbReference type="ARBA" id="ARBA00006692"/>
    </source>
</evidence>
<evidence type="ECO:0000256" key="5">
    <source>
        <dbReference type="ARBA" id="ARBA00022679"/>
    </source>
</evidence>